<dbReference type="GO" id="GO:0006096">
    <property type="term" value="P:glycolytic process"/>
    <property type="evidence" value="ECO:0007669"/>
    <property type="project" value="UniProtKB-UniRule"/>
</dbReference>
<dbReference type="UniPathway" id="UPA00138"/>
<name>A0A6M8HZ25_9PROT</name>
<dbReference type="Gene3D" id="3.20.20.70">
    <property type="entry name" value="Aldolase class I"/>
    <property type="match status" value="1"/>
</dbReference>
<comment type="pathway">
    <text evidence="5">Carbohydrate degradation; glycolysis; D-glyceraldehyde 3-phosphate from glycerone phosphate: step 1/1.</text>
</comment>
<keyword evidence="7" id="KW-1185">Reference proteome</keyword>
<dbReference type="Proteomes" id="UP000500767">
    <property type="component" value="Plasmid unnamed2"/>
</dbReference>
<dbReference type="InterPro" id="IPR035990">
    <property type="entry name" value="TIM_sf"/>
</dbReference>
<dbReference type="GO" id="GO:0004807">
    <property type="term" value="F:triose-phosphate isomerase activity"/>
    <property type="evidence" value="ECO:0007669"/>
    <property type="project" value="UniProtKB-UniRule"/>
</dbReference>
<comment type="subunit">
    <text evidence="5">Homodimer.</text>
</comment>
<comment type="pathway">
    <text evidence="2">Carbohydrate metabolism; erythritol degradation.</text>
</comment>
<comment type="pathway">
    <text evidence="5">Carbohydrate biosynthesis; gluconeogenesis.</text>
</comment>
<keyword evidence="5" id="KW-0963">Cytoplasm</keyword>
<comment type="catalytic activity">
    <reaction evidence="5">
        <text>D-glyceraldehyde 3-phosphate = dihydroxyacetone phosphate</text>
        <dbReference type="Rhea" id="RHEA:18585"/>
        <dbReference type="ChEBI" id="CHEBI:57642"/>
        <dbReference type="ChEBI" id="CHEBI:59776"/>
        <dbReference type="EC" id="5.3.1.1"/>
    </reaction>
</comment>
<dbReference type="NCBIfam" id="TIGR00419">
    <property type="entry name" value="tim"/>
    <property type="match status" value="1"/>
</dbReference>
<dbReference type="EC" id="5.3.1.1" evidence="5"/>
<geneLocation type="plasmid" evidence="6 7">
    <name>unnamed2</name>
</geneLocation>
<dbReference type="GO" id="GO:0006094">
    <property type="term" value="P:gluconeogenesis"/>
    <property type="evidence" value="ECO:0007669"/>
    <property type="project" value="UniProtKB-UniPathway"/>
</dbReference>
<dbReference type="GO" id="GO:0046166">
    <property type="term" value="P:glyceraldehyde-3-phosphate biosynthetic process"/>
    <property type="evidence" value="ECO:0007669"/>
    <property type="project" value="TreeGrafter"/>
</dbReference>
<dbReference type="Pfam" id="PF00121">
    <property type="entry name" value="TIM"/>
    <property type="match status" value="1"/>
</dbReference>
<keyword evidence="6" id="KW-0614">Plasmid</keyword>
<dbReference type="InterPro" id="IPR020861">
    <property type="entry name" value="Triosephosphate_isomerase_AS"/>
</dbReference>
<proteinExistence type="inferred from homology"/>
<evidence type="ECO:0000256" key="2">
    <source>
        <dbReference type="ARBA" id="ARBA00004939"/>
    </source>
</evidence>
<dbReference type="PANTHER" id="PTHR21139">
    <property type="entry name" value="TRIOSEPHOSPHATE ISOMERASE"/>
    <property type="match status" value="1"/>
</dbReference>
<dbReference type="PROSITE" id="PS00171">
    <property type="entry name" value="TIM_1"/>
    <property type="match status" value="1"/>
</dbReference>
<organism evidence="6 7">
    <name type="scientific">Lichenicola cladoniae</name>
    <dbReference type="NCBI Taxonomy" id="1484109"/>
    <lineage>
        <taxon>Bacteria</taxon>
        <taxon>Pseudomonadati</taxon>
        <taxon>Pseudomonadota</taxon>
        <taxon>Alphaproteobacteria</taxon>
        <taxon>Acetobacterales</taxon>
        <taxon>Acetobacteraceae</taxon>
        <taxon>Lichenicola</taxon>
    </lineage>
</organism>
<evidence type="ECO:0000256" key="5">
    <source>
        <dbReference type="RuleBase" id="RU363013"/>
    </source>
</evidence>
<evidence type="ECO:0000256" key="3">
    <source>
        <dbReference type="ARBA" id="ARBA00007422"/>
    </source>
</evidence>
<comment type="catalytic activity">
    <reaction evidence="1">
        <text>L-erythrulose 1-phosphate = D-erythrulose 4-phosphate</text>
        <dbReference type="Rhea" id="RHEA:49588"/>
        <dbReference type="ChEBI" id="CHEBI:58002"/>
        <dbReference type="ChEBI" id="CHEBI:90796"/>
        <dbReference type="EC" id="5.3.1.33"/>
    </reaction>
</comment>
<dbReference type="PANTHER" id="PTHR21139:SF42">
    <property type="entry name" value="TRIOSEPHOSPHATE ISOMERASE"/>
    <property type="match status" value="1"/>
</dbReference>
<dbReference type="PROSITE" id="PS51440">
    <property type="entry name" value="TIM_2"/>
    <property type="match status" value="1"/>
</dbReference>
<dbReference type="SUPFAM" id="SSF51351">
    <property type="entry name" value="Triosephosphate isomerase (TIM)"/>
    <property type="match status" value="1"/>
</dbReference>
<dbReference type="InterPro" id="IPR013785">
    <property type="entry name" value="Aldolase_TIM"/>
</dbReference>
<dbReference type="GO" id="GO:0019563">
    <property type="term" value="P:glycerol catabolic process"/>
    <property type="evidence" value="ECO:0007669"/>
    <property type="project" value="TreeGrafter"/>
</dbReference>
<evidence type="ECO:0000256" key="1">
    <source>
        <dbReference type="ARBA" id="ARBA00000148"/>
    </source>
</evidence>
<reference evidence="6 7" key="1">
    <citation type="journal article" date="2014" name="World J. Microbiol. Biotechnol.">
        <title>Biodiversity and physiological characteristics of Antarctic and Arctic lichens-associated bacteria.</title>
        <authorList>
            <person name="Lee Y.M."/>
            <person name="Kim E.H."/>
            <person name="Lee H.K."/>
            <person name="Hong S.G."/>
        </authorList>
    </citation>
    <scope>NUCLEOTIDE SEQUENCE [LARGE SCALE GENOMIC DNA]</scope>
    <source>
        <strain evidence="6 7">PAMC 26569</strain>
        <plasmid evidence="6">unnamed2</plasmid>
    </source>
</reference>
<comment type="subcellular location">
    <subcellularLocation>
        <location evidence="5">Cytoplasm</location>
    </subcellularLocation>
</comment>
<evidence type="ECO:0000313" key="6">
    <source>
        <dbReference type="EMBL" id="QKE93598.1"/>
    </source>
</evidence>
<comment type="similarity">
    <text evidence="3 5">Belongs to the triosephosphate isomerase family.</text>
</comment>
<protein>
    <recommendedName>
        <fullName evidence="5">Triosephosphate isomerase</fullName>
        <ecNumber evidence="5">5.3.1.1</ecNumber>
    </recommendedName>
</protein>
<keyword evidence="4 5" id="KW-0413">Isomerase</keyword>
<dbReference type="KEGG" id="lck:HN018_25565"/>
<dbReference type="EMBL" id="CP053710">
    <property type="protein sequence ID" value="QKE93598.1"/>
    <property type="molecule type" value="Genomic_DNA"/>
</dbReference>
<evidence type="ECO:0000313" key="7">
    <source>
        <dbReference type="Proteomes" id="UP000500767"/>
    </source>
</evidence>
<dbReference type="AlphaFoldDB" id="A0A6M8HZ25"/>
<evidence type="ECO:0000256" key="4">
    <source>
        <dbReference type="ARBA" id="ARBA00023235"/>
    </source>
</evidence>
<dbReference type="CDD" id="cd00311">
    <property type="entry name" value="TIM"/>
    <property type="match status" value="1"/>
</dbReference>
<keyword evidence="5" id="KW-0324">Glycolysis</keyword>
<dbReference type="GO" id="GO:0005829">
    <property type="term" value="C:cytosol"/>
    <property type="evidence" value="ECO:0007669"/>
    <property type="project" value="TreeGrafter"/>
</dbReference>
<dbReference type="InterPro" id="IPR000652">
    <property type="entry name" value="Triosephosphate_isomerase"/>
</dbReference>
<dbReference type="UniPathway" id="UPA00109">
    <property type="reaction ID" value="UER00189"/>
</dbReference>
<dbReference type="UniPathway" id="UPA01066"/>
<sequence>MRPLIAGNWKMHGMAAQLREIEAMSKTVHAARTAADVLICVPAALLSRAASIAAGRIGIGGEDCHAQASGAYTGDCSADMLKDAGATTMNAGHSDRRKYHGETDAMVAAKAEPARRAGLTTIICIGETQAQRDGGNALAVCGQQIAGSVPTDLARSGTIAIAYEPLSAIGSGHVPAPGQIIEVHRKIRECLLERAGAAGADIRILYGGSVWSDNVHDILGLADVDGVLIGGASLLA</sequence>
<keyword evidence="5" id="KW-0312">Gluconeogenesis</keyword>
<accession>A0A6M8HZ25</accession>
<gene>
    <name evidence="6" type="ORF">HN018_25565</name>
</gene>